<dbReference type="GO" id="GO:0003723">
    <property type="term" value="F:RNA binding"/>
    <property type="evidence" value="ECO:0007669"/>
    <property type="project" value="InterPro"/>
</dbReference>
<dbReference type="EMBL" id="OU503044">
    <property type="protein sequence ID" value="CAI9767822.1"/>
    <property type="molecule type" value="Genomic_DNA"/>
</dbReference>
<sequence length="109" mass="12202">MVNDNSEVKRKARLVTKDREVVTEVNLRPPENGLLVKELITVAHEVLAARSPSPLNHLPISHTKYVPNAAESGKPSCWLLPCGSECELRVANYELSLCDCDCWCVRCDR</sequence>
<evidence type="ECO:0000313" key="3">
    <source>
        <dbReference type="Proteomes" id="UP000834106"/>
    </source>
</evidence>
<dbReference type="InterPro" id="IPR023342">
    <property type="entry name" value="APO_dom"/>
</dbReference>
<reference evidence="2" key="1">
    <citation type="submission" date="2023-05" db="EMBL/GenBank/DDBJ databases">
        <authorList>
            <person name="Huff M."/>
        </authorList>
    </citation>
    <scope>NUCLEOTIDE SEQUENCE</scope>
</reference>
<proteinExistence type="predicted"/>
<evidence type="ECO:0000259" key="1">
    <source>
        <dbReference type="Pfam" id="PF05634"/>
    </source>
</evidence>
<organism evidence="2 3">
    <name type="scientific">Fraxinus pennsylvanica</name>
    <dbReference type="NCBI Taxonomy" id="56036"/>
    <lineage>
        <taxon>Eukaryota</taxon>
        <taxon>Viridiplantae</taxon>
        <taxon>Streptophyta</taxon>
        <taxon>Embryophyta</taxon>
        <taxon>Tracheophyta</taxon>
        <taxon>Spermatophyta</taxon>
        <taxon>Magnoliopsida</taxon>
        <taxon>eudicotyledons</taxon>
        <taxon>Gunneridae</taxon>
        <taxon>Pentapetalae</taxon>
        <taxon>asterids</taxon>
        <taxon>lamiids</taxon>
        <taxon>Lamiales</taxon>
        <taxon>Oleaceae</taxon>
        <taxon>Oleeae</taxon>
        <taxon>Fraxinus</taxon>
    </lineage>
</organism>
<protein>
    <recommendedName>
        <fullName evidence="1">APO domain-containing protein</fullName>
    </recommendedName>
</protein>
<dbReference type="Pfam" id="PF05634">
    <property type="entry name" value="APO_RNA-bind"/>
    <property type="match status" value="1"/>
</dbReference>
<name>A0AAD1ZDI7_9LAMI</name>
<feature type="domain" description="APO" evidence="1">
    <location>
        <begin position="7"/>
        <end position="50"/>
    </location>
</feature>
<gene>
    <name evidence="2" type="ORF">FPE_LOCUS15252</name>
</gene>
<keyword evidence="3" id="KW-1185">Reference proteome</keyword>
<accession>A0AAD1ZDI7</accession>
<evidence type="ECO:0000313" key="2">
    <source>
        <dbReference type="EMBL" id="CAI9767822.1"/>
    </source>
</evidence>
<dbReference type="AlphaFoldDB" id="A0AAD1ZDI7"/>
<dbReference type="Proteomes" id="UP000834106">
    <property type="component" value="Chromosome 9"/>
</dbReference>